<dbReference type="NCBIfam" id="TIGR01131">
    <property type="entry name" value="ATP_synt_6_or_A"/>
    <property type="match status" value="1"/>
</dbReference>
<keyword evidence="15" id="KW-1185">Reference proteome</keyword>
<feature type="transmembrane region" description="Helical" evidence="12">
    <location>
        <begin position="147"/>
        <end position="164"/>
    </location>
</feature>
<name>A0A1G6C292_9BACT</name>
<evidence type="ECO:0000256" key="5">
    <source>
        <dbReference type="ARBA" id="ARBA00022547"/>
    </source>
</evidence>
<dbReference type="GO" id="GO:0046933">
    <property type="term" value="F:proton-transporting ATP synthase activity, rotational mechanism"/>
    <property type="evidence" value="ECO:0007669"/>
    <property type="project" value="UniProtKB-UniRule"/>
</dbReference>
<evidence type="ECO:0000313" key="14">
    <source>
        <dbReference type="EMBL" id="SDB26990.1"/>
    </source>
</evidence>
<dbReference type="HAMAP" id="MF_01393">
    <property type="entry name" value="ATP_synth_a_bact"/>
    <property type="match status" value="1"/>
</dbReference>
<reference evidence="14 15" key="1">
    <citation type="submission" date="2016-10" db="EMBL/GenBank/DDBJ databases">
        <authorList>
            <person name="de Groot N.N."/>
        </authorList>
    </citation>
    <scope>NUCLEOTIDE SEQUENCE [LARGE SCALE GENOMIC DNA]</scope>
    <source>
        <strain evidence="14 15">ASO4-2</strain>
    </source>
</reference>
<dbReference type="PANTHER" id="PTHR42823:SF3">
    <property type="entry name" value="ATP SYNTHASE SUBUNIT A, CHLOROPLASTIC"/>
    <property type="match status" value="1"/>
</dbReference>
<dbReference type="CDD" id="cd00310">
    <property type="entry name" value="ATP-synt_Fo_a_6"/>
    <property type="match status" value="1"/>
</dbReference>
<feature type="transmembrane region" description="Helical" evidence="12">
    <location>
        <begin position="83"/>
        <end position="103"/>
    </location>
</feature>
<dbReference type="InterPro" id="IPR000568">
    <property type="entry name" value="ATP_synth_F0_asu"/>
</dbReference>
<dbReference type="RefSeq" id="WP_092118897.1">
    <property type="nucleotide sequence ID" value="NZ_FMXO01000006.1"/>
</dbReference>
<comment type="subcellular location">
    <subcellularLocation>
        <location evidence="12 13">Cell membrane</location>
        <topology evidence="12 13">Multi-pass membrane protein</topology>
    </subcellularLocation>
    <subcellularLocation>
        <location evidence="1">Membrane</location>
        <topology evidence="1">Multi-pass membrane protein</topology>
    </subcellularLocation>
</comment>
<dbReference type="InterPro" id="IPR023011">
    <property type="entry name" value="ATP_synth_F0_asu_AS"/>
</dbReference>
<evidence type="ECO:0000256" key="6">
    <source>
        <dbReference type="ARBA" id="ARBA00022692"/>
    </source>
</evidence>
<dbReference type="PRINTS" id="PR00123">
    <property type="entry name" value="ATPASEA"/>
</dbReference>
<dbReference type="OrthoDB" id="9789241at2"/>
<sequence>MAGSIQYVLILEEGLEAVGIHFPHAYLHIVYSWAIIALLIFLGWLGTRRLTLVPGKSQNVWESLIGGMEDFVVQNMGEAGRKVFPVLFTLFIYILFCNISGLIPGADAPTANINTNVGMAIFVFLYYNYWGFKLHGLHYIKHFTGPFWWLAPLMLPIELISHLARPLSLTLRLFGNIRGEEIVIALMFFLAPVLGSLPIFFLFILMKAMQAFIFFMLSLMYLKGAFEEAH</sequence>
<protein>
    <recommendedName>
        <fullName evidence="12 13">ATP synthase subunit a</fullName>
    </recommendedName>
    <alternativeName>
        <fullName evidence="12">ATP synthase F0 sector subunit a</fullName>
    </alternativeName>
    <alternativeName>
        <fullName evidence="12">F-ATPase subunit 6</fullName>
    </alternativeName>
</protein>
<gene>
    <name evidence="12" type="primary">atpB</name>
    <name evidence="14" type="ORF">SAMN05660653_01303</name>
</gene>
<dbReference type="InterPro" id="IPR035908">
    <property type="entry name" value="F0_ATP_A_sf"/>
</dbReference>
<dbReference type="PANTHER" id="PTHR42823">
    <property type="entry name" value="ATP SYNTHASE SUBUNIT A, CHLOROPLASTIC"/>
    <property type="match status" value="1"/>
</dbReference>
<feature type="transmembrane region" description="Helical" evidence="12">
    <location>
        <begin position="25"/>
        <end position="46"/>
    </location>
</feature>
<organism evidence="14 15">
    <name type="scientific">Desulfonatronum thiosulfatophilum</name>
    <dbReference type="NCBI Taxonomy" id="617002"/>
    <lineage>
        <taxon>Bacteria</taxon>
        <taxon>Pseudomonadati</taxon>
        <taxon>Thermodesulfobacteriota</taxon>
        <taxon>Desulfovibrionia</taxon>
        <taxon>Desulfovibrionales</taxon>
        <taxon>Desulfonatronaceae</taxon>
        <taxon>Desulfonatronum</taxon>
    </lineage>
</organism>
<evidence type="ECO:0000313" key="15">
    <source>
        <dbReference type="Proteomes" id="UP000198771"/>
    </source>
</evidence>
<dbReference type="PROSITE" id="PS00449">
    <property type="entry name" value="ATPASE_A"/>
    <property type="match status" value="1"/>
</dbReference>
<proteinExistence type="inferred from homology"/>
<keyword evidence="5 12" id="KW-0138">CF(0)</keyword>
<keyword evidence="6 12" id="KW-0812">Transmembrane</keyword>
<dbReference type="Pfam" id="PF00119">
    <property type="entry name" value="ATP-synt_A"/>
    <property type="match status" value="1"/>
</dbReference>
<dbReference type="GO" id="GO:0045259">
    <property type="term" value="C:proton-transporting ATP synthase complex"/>
    <property type="evidence" value="ECO:0007669"/>
    <property type="project" value="UniProtKB-KW"/>
</dbReference>
<keyword evidence="7 12" id="KW-0375">Hydrogen ion transport</keyword>
<keyword evidence="11 12" id="KW-0066">ATP synthesis</keyword>
<dbReference type="AlphaFoldDB" id="A0A1G6C292"/>
<accession>A0A1G6C292</accession>
<keyword evidence="4 12" id="KW-1003">Cell membrane</keyword>
<dbReference type="InterPro" id="IPR045082">
    <property type="entry name" value="ATP_syn_F0_a_bact/chloroplast"/>
</dbReference>
<dbReference type="STRING" id="617002.SAMN05660653_01303"/>
<dbReference type="GO" id="GO:0042777">
    <property type="term" value="P:proton motive force-driven plasma membrane ATP synthesis"/>
    <property type="evidence" value="ECO:0007669"/>
    <property type="project" value="TreeGrafter"/>
</dbReference>
<evidence type="ECO:0000256" key="12">
    <source>
        <dbReference type="HAMAP-Rule" id="MF_01393"/>
    </source>
</evidence>
<comment type="similarity">
    <text evidence="2 12 13">Belongs to the ATPase A chain family.</text>
</comment>
<dbReference type="SUPFAM" id="SSF81336">
    <property type="entry name" value="F1F0 ATP synthase subunit A"/>
    <property type="match status" value="1"/>
</dbReference>
<evidence type="ECO:0000256" key="3">
    <source>
        <dbReference type="ARBA" id="ARBA00022448"/>
    </source>
</evidence>
<evidence type="ECO:0000256" key="13">
    <source>
        <dbReference type="RuleBase" id="RU000483"/>
    </source>
</evidence>
<keyword evidence="10 12" id="KW-0472">Membrane</keyword>
<evidence type="ECO:0000256" key="10">
    <source>
        <dbReference type="ARBA" id="ARBA00023136"/>
    </source>
</evidence>
<dbReference type="Proteomes" id="UP000198771">
    <property type="component" value="Unassembled WGS sequence"/>
</dbReference>
<feature type="transmembrane region" description="Helical" evidence="12">
    <location>
        <begin position="184"/>
        <end position="206"/>
    </location>
</feature>
<evidence type="ECO:0000256" key="2">
    <source>
        <dbReference type="ARBA" id="ARBA00006810"/>
    </source>
</evidence>
<dbReference type="GO" id="GO:0005886">
    <property type="term" value="C:plasma membrane"/>
    <property type="evidence" value="ECO:0007669"/>
    <property type="project" value="UniProtKB-SubCell"/>
</dbReference>
<dbReference type="Gene3D" id="1.20.120.220">
    <property type="entry name" value="ATP synthase, F0 complex, subunit A"/>
    <property type="match status" value="1"/>
</dbReference>
<evidence type="ECO:0000256" key="4">
    <source>
        <dbReference type="ARBA" id="ARBA00022475"/>
    </source>
</evidence>
<evidence type="ECO:0000256" key="8">
    <source>
        <dbReference type="ARBA" id="ARBA00022989"/>
    </source>
</evidence>
<keyword evidence="8 12" id="KW-1133">Transmembrane helix</keyword>
<evidence type="ECO:0000256" key="9">
    <source>
        <dbReference type="ARBA" id="ARBA00023065"/>
    </source>
</evidence>
<evidence type="ECO:0000256" key="7">
    <source>
        <dbReference type="ARBA" id="ARBA00022781"/>
    </source>
</evidence>
<keyword evidence="3 12" id="KW-0813">Transport</keyword>
<dbReference type="EMBL" id="FMXO01000006">
    <property type="protein sequence ID" value="SDB26990.1"/>
    <property type="molecule type" value="Genomic_DNA"/>
</dbReference>
<evidence type="ECO:0000256" key="11">
    <source>
        <dbReference type="ARBA" id="ARBA00023310"/>
    </source>
</evidence>
<keyword evidence="9 12" id="KW-0406">Ion transport</keyword>
<evidence type="ECO:0000256" key="1">
    <source>
        <dbReference type="ARBA" id="ARBA00004141"/>
    </source>
</evidence>
<comment type="function">
    <text evidence="12 13">Key component of the proton channel; it plays a direct role in the translocation of protons across the membrane.</text>
</comment>
<feature type="transmembrane region" description="Helical" evidence="12">
    <location>
        <begin position="109"/>
        <end position="127"/>
    </location>
</feature>